<dbReference type="STRING" id="1802389.A3C17_00565"/>
<evidence type="ECO:0000256" key="2">
    <source>
        <dbReference type="ARBA" id="ARBA00022980"/>
    </source>
</evidence>
<evidence type="ECO:0000313" key="6">
    <source>
        <dbReference type="EMBL" id="OGL71023.1"/>
    </source>
</evidence>
<dbReference type="InterPro" id="IPR011332">
    <property type="entry name" value="Ribosomal_zn-bd"/>
</dbReference>
<evidence type="ECO:0000256" key="3">
    <source>
        <dbReference type="ARBA" id="ARBA00023274"/>
    </source>
</evidence>
<dbReference type="GO" id="GO:0015934">
    <property type="term" value="C:large ribosomal subunit"/>
    <property type="evidence" value="ECO:0007669"/>
    <property type="project" value="InterPro"/>
</dbReference>
<sequence length="55" mass="6067">MTVPSHRQSSSRTRRGRSHLALKKMNLATCKACKAPVEPHRVCAECGNYDGKAVK</sequence>
<evidence type="ECO:0000313" key="7">
    <source>
        <dbReference type="Proteomes" id="UP000177097"/>
    </source>
</evidence>
<organism evidence="6 7">
    <name type="scientific">Candidatus Uhrbacteria bacterium RIFCSPHIGHO2_02_FULL_53_13</name>
    <dbReference type="NCBI Taxonomy" id="1802389"/>
    <lineage>
        <taxon>Bacteria</taxon>
        <taxon>Candidatus Uhriibacteriota</taxon>
    </lineage>
</organism>
<accession>A0A1F7TYD1</accession>
<proteinExistence type="inferred from homology"/>
<comment type="caution">
    <text evidence="6">The sequence shown here is derived from an EMBL/GenBank/DDBJ whole genome shotgun (WGS) entry which is preliminary data.</text>
</comment>
<evidence type="ECO:0000256" key="1">
    <source>
        <dbReference type="ARBA" id="ARBA00008560"/>
    </source>
</evidence>
<keyword evidence="2 5" id="KW-0689">Ribosomal protein</keyword>
<dbReference type="Proteomes" id="UP000177097">
    <property type="component" value="Unassembled WGS sequence"/>
</dbReference>
<gene>
    <name evidence="5" type="primary">rpmF</name>
    <name evidence="6" type="ORF">A3C17_00565</name>
</gene>
<dbReference type="SUPFAM" id="SSF57829">
    <property type="entry name" value="Zn-binding ribosomal proteins"/>
    <property type="match status" value="1"/>
</dbReference>
<reference evidence="6 7" key="1">
    <citation type="journal article" date="2016" name="Nat. Commun.">
        <title>Thousands of microbial genomes shed light on interconnected biogeochemical processes in an aquifer system.</title>
        <authorList>
            <person name="Anantharaman K."/>
            <person name="Brown C.T."/>
            <person name="Hug L.A."/>
            <person name="Sharon I."/>
            <person name="Castelle C.J."/>
            <person name="Probst A.J."/>
            <person name="Thomas B.C."/>
            <person name="Singh A."/>
            <person name="Wilkins M.J."/>
            <person name="Karaoz U."/>
            <person name="Brodie E.L."/>
            <person name="Williams K.H."/>
            <person name="Hubbard S.S."/>
            <person name="Banfield J.F."/>
        </authorList>
    </citation>
    <scope>NUCLEOTIDE SEQUENCE [LARGE SCALE GENOMIC DNA]</scope>
</reference>
<dbReference type="InterPro" id="IPR002677">
    <property type="entry name" value="Ribosomal_bL32"/>
</dbReference>
<dbReference type="PANTHER" id="PTHR35534:SF1">
    <property type="entry name" value="LARGE RIBOSOMAL SUBUNIT PROTEIN BL32"/>
    <property type="match status" value="1"/>
</dbReference>
<dbReference type="EMBL" id="MGDX01000018">
    <property type="protein sequence ID" value="OGL71023.1"/>
    <property type="molecule type" value="Genomic_DNA"/>
</dbReference>
<evidence type="ECO:0000256" key="4">
    <source>
        <dbReference type="ARBA" id="ARBA00035178"/>
    </source>
</evidence>
<comment type="similarity">
    <text evidence="1 5">Belongs to the bacterial ribosomal protein bL32 family.</text>
</comment>
<dbReference type="GO" id="GO:0003735">
    <property type="term" value="F:structural constituent of ribosome"/>
    <property type="evidence" value="ECO:0007669"/>
    <property type="project" value="InterPro"/>
</dbReference>
<evidence type="ECO:0000256" key="5">
    <source>
        <dbReference type="HAMAP-Rule" id="MF_00340"/>
    </source>
</evidence>
<name>A0A1F7TYD1_9BACT</name>
<dbReference type="GO" id="GO:0006412">
    <property type="term" value="P:translation"/>
    <property type="evidence" value="ECO:0007669"/>
    <property type="project" value="UniProtKB-UniRule"/>
</dbReference>
<keyword evidence="3 5" id="KW-0687">Ribonucleoprotein</keyword>
<protein>
    <recommendedName>
        <fullName evidence="4 5">Large ribosomal subunit protein bL32</fullName>
    </recommendedName>
</protein>
<dbReference type="PANTHER" id="PTHR35534">
    <property type="entry name" value="50S RIBOSOMAL PROTEIN L32"/>
    <property type="match status" value="1"/>
</dbReference>
<dbReference type="Pfam" id="PF01783">
    <property type="entry name" value="Ribosomal_L32p"/>
    <property type="match status" value="1"/>
</dbReference>
<dbReference type="NCBIfam" id="TIGR01031">
    <property type="entry name" value="rpmF_bact"/>
    <property type="match status" value="1"/>
</dbReference>
<dbReference type="HAMAP" id="MF_00340">
    <property type="entry name" value="Ribosomal_bL32"/>
    <property type="match status" value="1"/>
</dbReference>
<dbReference type="InterPro" id="IPR044957">
    <property type="entry name" value="Ribosomal_bL32_bact"/>
</dbReference>
<dbReference type="AlphaFoldDB" id="A0A1F7TYD1"/>